<evidence type="ECO:0000313" key="2">
    <source>
        <dbReference type="EMBL" id="GID50335.1"/>
    </source>
</evidence>
<dbReference type="InterPro" id="IPR011051">
    <property type="entry name" value="RmlC_Cupin_sf"/>
</dbReference>
<name>A0ABQ3WVK4_9ACTN</name>
<dbReference type="Gene3D" id="2.60.120.10">
    <property type="entry name" value="Jelly Rolls"/>
    <property type="match status" value="1"/>
</dbReference>
<feature type="domain" description="Cupin type-2" evidence="1">
    <location>
        <begin position="65"/>
        <end position="124"/>
    </location>
</feature>
<organism evidence="2">
    <name type="scientific">Actinoplanes campanulatus</name>
    <dbReference type="NCBI Taxonomy" id="113559"/>
    <lineage>
        <taxon>Bacteria</taxon>
        <taxon>Bacillati</taxon>
        <taxon>Actinomycetota</taxon>
        <taxon>Actinomycetes</taxon>
        <taxon>Micromonosporales</taxon>
        <taxon>Micromonosporaceae</taxon>
        <taxon>Actinoplanes</taxon>
    </lineage>
</organism>
<comment type="caution">
    <text evidence="2">The sequence shown here is derived from an EMBL/GenBank/DDBJ whole genome shotgun (WGS) entry which is preliminary data.</text>
</comment>
<dbReference type="SUPFAM" id="SSF51182">
    <property type="entry name" value="RmlC-like cupins"/>
    <property type="match status" value="1"/>
</dbReference>
<dbReference type="InterPro" id="IPR014710">
    <property type="entry name" value="RmlC-like_jellyroll"/>
</dbReference>
<sequence>MRAASPVPKTDFDLERRNAMRKLSFADLDTGDQGPRFTNVLPGHVTDRGGFRIYPDRNHRTHDGPGRHTHPIPEVFYIVQGQGEIEIEGEVVDKFEAGDAILIEPEEDHHLISRGEGPLAFVWMHLEPVE</sequence>
<dbReference type="Pfam" id="PF07883">
    <property type="entry name" value="Cupin_2"/>
    <property type="match status" value="1"/>
</dbReference>
<evidence type="ECO:0000259" key="1">
    <source>
        <dbReference type="Pfam" id="PF07883"/>
    </source>
</evidence>
<protein>
    <recommendedName>
        <fullName evidence="1">Cupin type-2 domain-containing protein</fullName>
    </recommendedName>
</protein>
<dbReference type="InterPro" id="IPR013096">
    <property type="entry name" value="Cupin_2"/>
</dbReference>
<dbReference type="EMBL" id="BOMF01000147">
    <property type="protein sequence ID" value="GID50335.1"/>
    <property type="molecule type" value="Genomic_DNA"/>
</dbReference>
<accession>A0ABQ3WVK4</accession>
<reference evidence="2" key="1">
    <citation type="submission" date="2021-01" db="EMBL/GenBank/DDBJ databases">
        <title>Whole genome shotgun sequence of Actinoplanes capillaceus NBRC 16408.</title>
        <authorList>
            <person name="Komaki H."/>
            <person name="Tamura T."/>
        </authorList>
    </citation>
    <scope>NUCLEOTIDE SEQUENCE [LARGE SCALE GENOMIC DNA]</scope>
    <source>
        <strain evidence="2">NBRC 16408</strain>
    </source>
</reference>
<proteinExistence type="predicted"/>
<gene>
    <name evidence="2" type="ORF">Aca07nite_76100</name>
</gene>